<name>A0ABV0XN63_9TELE</name>
<accession>A0ABV0XN63</accession>
<evidence type="ECO:0000313" key="1">
    <source>
        <dbReference type="EMBL" id="MEQ2282897.1"/>
    </source>
</evidence>
<keyword evidence="2" id="KW-1185">Reference proteome</keyword>
<comment type="caution">
    <text evidence="1">The sequence shown here is derived from an EMBL/GenBank/DDBJ whole genome shotgun (WGS) entry which is preliminary data.</text>
</comment>
<proteinExistence type="predicted"/>
<reference evidence="1 2" key="1">
    <citation type="submission" date="2021-06" db="EMBL/GenBank/DDBJ databases">
        <authorList>
            <person name="Palmer J.M."/>
        </authorList>
    </citation>
    <scope>NUCLEOTIDE SEQUENCE [LARGE SCALE GENOMIC DNA]</scope>
    <source>
        <strain evidence="1 2">AS_MEX2019</strain>
        <tissue evidence="1">Muscle</tissue>
    </source>
</reference>
<protein>
    <submittedName>
        <fullName evidence="1">Uncharacterized protein</fullName>
    </submittedName>
</protein>
<organism evidence="1 2">
    <name type="scientific">Ameca splendens</name>
    <dbReference type="NCBI Taxonomy" id="208324"/>
    <lineage>
        <taxon>Eukaryota</taxon>
        <taxon>Metazoa</taxon>
        <taxon>Chordata</taxon>
        <taxon>Craniata</taxon>
        <taxon>Vertebrata</taxon>
        <taxon>Euteleostomi</taxon>
        <taxon>Actinopterygii</taxon>
        <taxon>Neopterygii</taxon>
        <taxon>Teleostei</taxon>
        <taxon>Neoteleostei</taxon>
        <taxon>Acanthomorphata</taxon>
        <taxon>Ovalentaria</taxon>
        <taxon>Atherinomorphae</taxon>
        <taxon>Cyprinodontiformes</taxon>
        <taxon>Goodeidae</taxon>
        <taxon>Ameca</taxon>
    </lineage>
</organism>
<dbReference type="EMBL" id="JAHRIP010009654">
    <property type="protein sequence ID" value="MEQ2282897.1"/>
    <property type="molecule type" value="Genomic_DNA"/>
</dbReference>
<sequence length="110" mass="11993">MGPILSSLRYATPHSSRVLECGMMGLVGMGGAVPHPSAILAPILHLNFNTLEIIRALGVEVVGDSALNKQWVTPQLQPQFYCTLDIHIHIHHNRSHFPQGLGLWGWPGGL</sequence>
<gene>
    <name evidence="1" type="ORF">AMECASPLE_005455</name>
</gene>
<evidence type="ECO:0000313" key="2">
    <source>
        <dbReference type="Proteomes" id="UP001469553"/>
    </source>
</evidence>
<dbReference type="Proteomes" id="UP001469553">
    <property type="component" value="Unassembled WGS sequence"/>
</dbReference>